<keyword evidence="3" id="KW-1185">Reference proteome</keyword>
<accession>A0A927B5H5</accession>
<dbReference type="EMBL" id="JACXAA010000009">
    <property type="protein sequence ID" value="MBD2755713.1"/>
    <property type="molecule type" value="Genomic_DNA"/>
</dbReference>
<protein>
    <recommendedName>
        <fullName evidence="4">DUF4138 domain-containing protein</fullName>
    </recommendedName>
</protein>
<name>A0A927B5H5_9BACT</name>
<reference evidence="2" key="1">
    <citation type="submission" date="2020-09" db="EMBL/GenBank/DDBJ databases">
        <authorList>
            <person name="Kim M.K."/>
        </authorList>
    </citation>
    <scope>NUCLEOTIDE SEQUENCE</scope>
    <source>
        <strain evidence="2">BT704</strain>
    </source>
</reference>
<gene>
    <name evidence="2" type="ORF">IC230_22610</name>
</gene>
<feature type="chain" id="PRO_5036861452" description="DUF4138 domain-containing protein" evidence="1">
    <location>
        <begin position="20"/>
        <end position="128"/>
    </location>
</feature>
<proteinExistence type="predicted"/>
<organism evidence="2 3">
    <name type="scientific">Spirosoma validum</name>
    <dbReference type="NCBI Taxonomy" id="2771355"/>
    <lineage>
        <taxon>Bacteria</taxon>
        <taxon>Pseudomonadati</taxon>
        <taxon>Bacteroidota</taxon>
        <taxon>Cytophagia</taxon>
        <taxon>Cytophagales</taxon>
        <taxon>Cytophagaceae</taxon>
        <taxon>Spirosoma</taxon>
    </lineage>
</organism>
<feature type="signal peptide" evidence="1">
    <location>
        <begin position="1"/>
        <end position="19"/>
    </location>
</feature>
<dbReference type="AlphaFoldDB" id="A0A927B5H5"/>
<dbReference type="Proteomes" id="UP000653797">
    <property type="component" value="Unassembled WGS sequence"/>
</dbReference>
<dbReference type="RefSeq" id="WP_191041334.1">
    <property type="nucleotide sequence ID" value="NZ_JACXAA010000009.1"/>
</dbReference>
<evidence type="ECO:0000256" key="1">
    <source>
        <dbReference type="SAM" id="SignalP"/>
    </source>
</evidence>
<evidence type="ECO:0000313" key="2">
    <source>
        <dbReference type="EMBL" id="MBD2755713.1"/>
    </source>
</evidence>
<keyword evidence="1" id="KW-0732">Signal</keyword>
<evidence type="ECO:0000313" key="3">
    <source>
        <dbReference type="Proteomes" id="UP000653797"/>
    </source>
</evidence>
<evidence type="ECO:0008006" key="4">
    <source>
        <dbReference type="Google" id="ProtNLM"/>
    </source>
</evidence>
<comment type="caution">
    <text evidence="2">The sequence shown here is derived from an EMBL/GenBank/DDBJ whole genome shotgun (WGS) entry which is preliminary data.</text>
</comment>
<sequence length="128" mass="14588">MKLLLVVILFGLRSLGSFGQSKRTTDPFPTYQQIKPIDSEIIDYVAEQGTVERSSRQHPVNLFNYPPKTVTYVLNGKSTTDVKFVKSLLSKKEILIDTITIEQASDNGKRIIRINYSTQLQTEQPEIR</sequence>